<evidence type="ECO:0000256" key="1">
    <source>
        <dbReference type="ARBA" id="ARBA00022729"/>
    </source>
</evidence>
<dbReference type="eggNOG" id="COG3210">
    <property type="taxonomic scope" value="Bacteria"/>
</dbReference>
<dbReference type="Gene3D" id="2.60.120.200">
    <property type="match status" value="1"/>
</dbReference>
<evidence type="ECO:0000256" key="2">
    <source>
        <dbReference type="ARBA" id="ARBA00023157"/>
    </source>
</evidence>
<evidence type="ECO:0000313" key="8">
    <source>
        <dbReference type="Proteomes" id="UP000004664"/>
    </source>
</evidence>
<dbReference type="STRING" id="697282.Mettu_3211"/>
<dbReference type="InterPro" id="IPR047589">
    <property type="entry name" value="DUF11_rpt"/>
</dbReference>
<accession>G3IYN7</accession>
<keyword evidence="8" id="KW-1185">Reference proteome</keyword>
<keyword evidence="4" id="KW-0472">Membrane</keyword>
<dbReference type="HOGENOM" id="CLU_241006_0_0_6"/>
<feature type="transmembrane region" description="Helical" evidence="4">
    <location>
        <begin position="76"/>
        <end position="97"/>
    </location>
</feature>
<dbReference type="NCBIfam" id="TIGR01451">
    <property type="entry name" value="B_ant_repeat"/>
    <property type="match status" value="3"/>
</dbReference>
<keyword evidence="1 5" id="KW-0732">Signal</keyword>
<dbReference type="Pfam" id="PF13385">
    <property type="entry name" value="Laminin_G_3"/>
    <property type="match status" value="1"/>
</dbReference>
<sequence>MHNIMVWKNRICFSLFCLRQRPLFAMCVMSIGKCLVWSLNPVPLSAVGRFRDNKPPHMHSTDDSLSQMRWIACRRIHLTVLLTTVGFASLLVPYIAIADTPITLLESYAGNVSYVGTQKTIRTRSNTSNACSVVSTGTSTSATLAGIPASATVQKAYLYWAGSGGTPDYTVTFEGTSVTASRQYTSASTGYDYFNGVVDVTSAVTTKRNGTYTFSGLTVDNTDNTQAYCSTEAVVGGWALLVIYSDSSETFRVLNLYEGFQYYQYSSITLNVGNFEIPTPIGSSTGKHGHITWEGDPTLSGGGEDLTFNSTALTDASNPIGNQFNSVSNINSDSNSYGVDFDAYTLSSPIIQAGQTTASTVYSSGQDLVLLSAEIIAVPNTPVADRAVTMAFNGAMARGQTVTYTINVVNNGPNAETGPITVTNTPPTGLTYTGASGTGWVCSSPYTTCTRTGSLASGASAGAITLTATVAANATGTLTNTATVAGILFDNQASNNTAANSQAVQAADLATTMAFSGSMVRGQTVTYTLNVINNGPIAETGPITVTNTPPAGLTYTGASGIGWVCNAPYTTCTRSGSLASGASAGMITLTATVAANATGTLINTALVAGTQLDNVASNNTATNSQAVQTTDLSLAIVRGGGLLQGSNATYTLTVSNAGPLSESAGAVTVTDTLPTGLTFVSATGTNWTCTAVVVCTYNSSLAGGASAPTITLTVAVAVNASGTITNSATVAGGQYDSNLANNTASDSYALSPGAYAYYKMDEASWNGTSGEVKDSSGNNRNGTALNSITTEATPAGGGKGDTCRGATIPQNSSATTQKAVDTGIDVNSLGNQGTIAFWYKSNTAWNSGATSDDRTLADASNTNSTQFFIRLMKTGRIRFQLDNSGGSSRSIDSNQYATAAGTWVHIAVTWSLTGGSGNQFMRSYINGVLEQESINTNITSNSGWQSLLIGDTRNGNSTNYSANGVIDEVSLYNGVLTAAQITTIKNATHSCFAFDHLQIEHDGEGSNCAAESITVKACADVTCSSAITTGGITASLQPYGTAVSIGTSGSALLSATPSTTGTNTLSLTSISPTPANATVTCLNTAANIASCSMVVSACPGGSNFNCLETTITPYSSGTARLYTKLAGTPFSFDVVALNSSGAVESNYVVSGGTAKNVTVELFDDNTPAASCSAYANPVATQTLSIGSANLGRKTTANFSVANAYKTLRCRVSDANVVSTVYGCSSDDFSVRPQQFTLSTTTALNPSTNKLAAGEDFNLTVHPGVTVGYTGTPVVNTASVVDHVSNAVSTAELTWSNSGSTAASGFPQAAGSSVSNNFQYLDVGTITFNADAVTDAAYTGVDQSNDCVTGSTSNTGNSNGKYGCTIGSSALGPLGRFYPHHFAVNASFTPGCAGGFTYMDNDALGIVLDVTAQSKTDTTATRYVSSSSAYVPVSTLGIKLLNGASTTDLLSRLSQPAVPARSWTLGVYTADDTYRFDARNATTPVIDGAYDSVKIRTTITDATDSVQITKLNGTAVSPGVSSVDSLTTIVRFGRLSLQNAYGSELLDLAMPLTAEYWNGNGWVKNAVDQCTTGISLTATDPIADDGLVPAELFVWDTGVGSGNSGLGYSVAGTSANQFHEPPLSTDGGNFNLNFRAPGIGNAGALDITATVPVWMRFNWDGVDQGGDGNLFDDNPTARATFGIYKGNSKFIYIRELY</sequence>
<feature type="compositionally biased region" description="Polar residues" evidence="3">
    <location>
        <begin position="769"/>
        <end position="792"/>
    </location>
</feature>
<dbReference type="SMART" id="SM00560">
    <property type="entry name" value="LamGL"/>
    <property type="match status" value="1"/>
</dbReference>
<dbReference type="InterPro" id="IPR046524">
    <property type="entry name" value="DUF6701"/>
</dbReference>
<feature type="domain" description="LamG-like jellyroll fold" evidence="6">
    <location>
        <begin position="831"/>
        <end position="979"/>
    </location>
</feature>
<protein>
    <submittedName>
        <fullName evidence="7">Conserved repeat domain protein</fullName>
    </submittedName>
</protein>
<name>G3IYN7_METTV</name>
<feature type="chain" id="PRO_5003445661" evidence="5">
    <location>
        <begin position="26"/>
        <end position="1696"/>
    </location>
</feature>
<organism evidence="7 8">
    <name type="scientific">Methylobacter tundripaludum (strain ATCC BAA-1195 / DSM 17260 / SV96)</name>
    <dbReference type="NCBI Taxonomy" id="697282"/>
    <lineage>
        <taxon>Bacteria</taxon>
        <taxon>Pseudomonadati</taxon>
        <taxon>Pseudomonadota</taxon>
        <taxon>Gammaproteobacteria</taxon>
        <taxon>Methylococcales</taxon>
        <taxon>Methylococcaceae</taxon>
        <taxon>Methylobacter</taxon>
    </lineage>
</organism>
<evidence type="ECO:0000256" key="4">
    <source>
        <dbReference type="SAM" id="Phobius"/>
    </source>
</evidence>
<dbReference type="OrthoDB" id="9790247at2"/>
<feature type="compositionally biased region" description="Polar residues" evidence="3">
    <location>
        <begin position="808"/>
        <end position="817"/>
    </location>
</feature>
<dbReference type="eggNOG" id="COG1361">
    <property type="taxonomic scope" value="Bacteria"/>
</dbReference>
<dbReference type="InterPro" id="IPR001434">
    <property type="entry name" value="OmcB-like_DUF11"/>
</dbReference>
<reference evidence="7 8" key="1">
    <citation type="submission" date="2011-06" db="EMBL/GenBank/DDBJ databases">
        <title>Genomic sequence of Methylobacter tundripaludum SV96.</title>
        <authorList>
            <consortium name="US DOE Joint Genome Institute"/>
            <person name="Lucas S."/>
            <person name="Han J."/>
            <person name="Lapidus A."/>
            <person name="Cheng J.-F."/>
            <person name="Goodwin L."/>
            <person name="Pitluck S."/>
            <person name="Held B."/>
            <person name="Detter J.C."/>
            <person name="Han C."/>
            <person name="Tapia R."/>
            <person name="Land M."/>
            <person name="Hauser L."/>
            <person name="Kyrpides N."/>
            <person name="Ivanova N."/>
            <person name="Ovchinnikova G."/>
            <person name="Pagani I."/>
            <person name="Klotz M.G."/>
            <person name="Dispirito A.A."/>
            <person name="Murrell J.C."/>
            <person name="Dunfield P."/>
            <person name="Kalyuzhnaya M.G."/>
            <person name="Svenning M."/>
            <person name="Trotsenko Y.A."/>
            <person name="Stein L.Y."/>
            <person name="Woyke T."/>
        </authorList>
    </citation>
    <scope>NUCLEOTIDE SEQUENCE [LARGE SCALE GENOMIC DNA]</scope>
    <source>
        <strain evidence="8">ATCC BAA-1195 / DSM 17260 / SV96</strain>
    </source>
</reference>
<dbReference type="Pfam" id="PF20419">
    <property type="entry name" value="DUF6701"/>
    <property type="match status" value="1"/>
</dbReference>
<feature type="signal peptide" evidence="5">
    <location>
        <begin position="1"/>
        <end position="25"/>
    </location>
</feature>
<dbReference type="InterPro" id="IPR006558">
    <property type="entry name" value="LamG-like"/>
</dbReference>
<evidence type="ECO:0000259" key="6">
    <source>
        <dbReference type="SMART" id="SM00560"/>
    </source>
</evidence>
<feature type="region of interest" description="Disordered" evidence="3">
    <location>
        <begin position="769"/>
        <end position="817"/>
    </location>
</feature>
<proteinExistence type="predicted"/>
<gene>
    <name evidence="7" type="ORF">Mettu_3211</name>
</gene>
<dbReference type="eggNOG" id="COG1664">
    <property type="taxonomic scope" value="Bacteria"/>
</dbReference>
<evidence type="ECO:0000313" key="7">
    <source>
        <dbReference type="EMBL" id="EGW20085.1"/>
    </source>
</evidence>
<evidence type="ECO:0000256" key="3">
    <source>
        <dbReference type="SAM" id="MobiDB-lite"/>
    </source>
</evidence>
<evidence type="ECO:0000256" key="5">
    <source>
        <dbReference type="SAM" id="SignalP"/>
    </source>
</evidence>
<keyword evidence="4" id="KW-1133">Transmembrane helix</keyword>
<dbReference type="SUPFAM" id="SSF49899">
    <property type="entry name" value="Concanavalin A-like lectins/glucanases"/>
    <property type="match status" value="1"/>
</dbReference>
<keyword evidence="4" id="KW-0812">Transmembrane</keyword>
<dbReference type="InterPro" id="IPR013320">
    <property type="entry name" value="ConA-like_dom_sf"/>
</dbReference>
<dbReference type="Proteomes" id="UP000004664">
    <property type="component" value="Unassembled WGS sequence"/>
</dbReference>
<keyword evidence="2" id="KW-1015">Disulfide bond</keyword>
<dbReference type="EMBL" id="JH109153">
    <property type="protein sequence ID" value="EGW20085.1"/>
    <property type="molecule type" value="Genomic_DNA"/>
</dbReference>
<dbReference type="Pfam" id="PF01345">
    <property type="entry name" value="DUF11"/>
    <property type="match status" value="3"/>
</dbReference>